<organism evidence="1 2">
    <name type="scientific">Streptomyces viridochromogenes Tue57</name>
    <dbReference type="NCBI Taxonomy" id="1160705"/>
    <lineage>
        <taxon>Bacteria</taxon>
        <taxon>Bacillati</taxon>
        <taxon>Actinomycetota</taxon>
        <taxon>Actinomycetes</taxon>
        <taxon>Kitasatosporales</taxon>
        <taxon>Streptomycetaceae</taxon>
        <taxon>Streptomyces</taxon>
    </lineage>
</organism>
<gene>
    <name evidence="1" type="ORF">STVIR_5070</name>
</gene>
<reference evidence="1 2" key="1">
    <citation type="journal article" date="2013" name="Genome Announc.">
        <title>Draft Genome Sequence of Streptomyces viridochromogenes Strain Tu57, Producer of Avilamycin.</title>
        <authorList>
            <person name="Gruning B.A."/>
            <person name="Erxleben A."/>
            <person name="Hahnlein A."/>
            <person name="Gunther S."/>
        </authorList>
    </citation>
    <scope>NUCLEOTIDE SEQUENCE [LARGE SCALE GENOMIC DNA]</scope>
    <source>
        <strain evidence="1 2">Tue57</strain>
    </source>
</reference>
<dbReference type="PATRIC" id="fig|1160705.3.peg.5012"/>
<evidence type="ECO:0000313" key="1">
    <source>
        <dbReference type="EMBL" id="ELS54047.1"/>
    </source>
</evidence>
<dbReference type="Proteomes" id="UP000011205">
    <property type="component" value="Unassembled WGS sequence"/>
</dbReference>
<dbReference type="EMBL" id="AMLP01000149">
    <property type="protein sequence ID" value="ELS54047.1"/>
    <property type="molecule type" value="Genomic_DNA"/>
</dbReference>
<sequence>MQGTGVRWGVVGVRWDVAGVKVGEAGSGKSRLPRAAERLRRPCRPSAAMSNGELRRLWSGSARSVKTATFFMTPAPSTGDPPAPRP</sequence>
<evidence type="ECO:0000313" key="2">
    <source>
        <dbReference type="Proteomes" id="UP000011205"/>
    </source>
</evidence>
<name>L8PF88_STRVR</name>
<accession>L8PF88</accession>
<dbReference type="AlphaFoldDB" id="L8PF88"/>
<proteinExistence type="predicted"/>
<comment type="caution">
    <text evidence="1">The sequence shown here is derived from an EMBL/GenBank/DDBJ whole genome shotgun (WGS) entry which is preliminary data.</text>
</comment>
<protein>
    <submittedName>
        <fullName evidence="1">Uncharacterized protein</fullName>
    </submittedName>
</protein>